<dbReference type="GO" id="GO:0006357">
    <property type="term" value="P:regulation of transcription by RNA polymerase II"/>
    <property type="evidence" value="ECO:0007669"/>
    <property type="project" value="UniProtKB-ARBA"/>
</dbReference>
<keyword evidence="10" id="KW-0068">Autocatalytic cleavage</keyword>
<keyword evidence="7 28" id="KW-0812">Transmembrane</keyword>
<evidence type="ECO:0000256" key="10">
    <source>
        <dbReference type="ARBA" id="ARBA00022813"/>
    </source>
</evidence>
<organism evidence="31 32">
    <name type="scientific">Aromia moschata</name>
    <dbReference type="NCBI Taxonomy" id="1265417"/>
    <lineage>
        <taxon>Eukaryota</taxon>
        <taxon>Metazoa</taxon>
        <taxon>Ecdysozoa</taxon>
        <taxon>Arthropoda</taxon>
        <taxon>Hexapoda</taxon>
        <taxon>Insecta</taxon>
        <taxon>Pterygota</taxon>
        <taxon>Neoptera</taxon>
        <taxon>Endopterygota</taxon>
        <taxon>Coleoptera</taxon>
        <taxon>Polyphaga</taxon>
        <taxon>Cucujiformia</taxon>
        <taxon>Chrysomeloidea</taxon>
        <taxon>Cerambycidae</taxon>
        <taxon>Cerambycinae</taxon>
        <taxon>Callichromatini</taxon>
        <taxon>Aromia</taxon>
    </lineage>
</organism>
<dbReference type="FunFam" id="2.60.40.1390:FF:000011">
    <property type="entry name" value="Myelin regulatory factor-like"/>
    <property type="match status" value="1"/>
</dbReference>
<dbReference type="PANTHER" id="PTHR13029">
    <property type="match status" value="1"/>
</dbReference>
<keyword evidence="8" id="KW-0221">Differentiation</keyword>
<evidence type="ECO:0000256" key="26">
    <source>
        <dbReference type="SAM" id="Coils"/>
    </source>
</evidence>
<keyword evidence="15 25" id="KW-0238">DNA-binding</keyword>
<evidence type="ECO:0000256" key="11">
    <source>
        <dbReference type="ARBA" id="ARBA00022824"/>
    </source>
</evidence>
<dbReference type="InterPro" id="IPR025719">
    <property type="entry name" value="MYRF_C2"/>
</dbReference>
<keyword evidence="11" id="KW-0256">Endoplasmic reticulum</keyword>
<dbReference type="EMBL" id="JAPWTK010000122">
    <property type="protein sequence ID" value="KAJ8949188.1"/>
    <property type="molecule type" value="Genomic_DNA"/>
</dbReference>
<dbReference type="InterPro" id="IPR051577">
    <property type="entry name" value="MRF-like"/>
</dbReference>
<dbReference type="Pfam" id="PF13884">
    <property type="entry name" value="Peptidase_S74"/>
    <property type="match status" value="1"/>
</dbReference>
<dbReference type="InterPro" id="IPR024061">
    <property type="entry name" value="NDT80_DNA-bd_dom"/>
</dbReference>
<keyword evidence="19" id="KW-0325">Glycoprotein</keyword>
<name>A0AAV8YDC3_9CUCU</name>
<comment type="subcellular location">
    <subcellularLocation>
        <location evidence="3">Cytoplasm</location>
    </subcellularLocation>
    <subcellularLocation>
        <location evidence="2">Endoplasmic reticulum membrane</location>
        <topology evidence="2">Single-pass membrane protein</topology>
    </subcellularLocation>
    <subcellularLocation>
        <location evidence="1">Nucleus</location>
    </subcellularLocation>
</comment>
<keyword evidence="16 28" id="KW-0472">Membrane</keyword>
<dbReference type="InterPro" id="IPR026932">
    <property type="entry name" value="MYRF_ICA"/>
</dbReference>
<feature type="compositionally biased region" description="Low complexity" evidence="27">
    <location>
        <begin position="82"/>
        <end position="99"/>
    </location>
</feature>
<keyword evidence="12 28" id="KW-1133">Transmembrane helix</keyword>
<dbReference type="GO" id="GO:0003700">
    <property type="term" value="F:DNA-binding transcription factor activity"/>
    <property type="evidence" value="ECO:0007669"/>
    <property type="project" value="UniProtKB-UniRule"/>
</dbReference>
<dbReference type="FunFam" id="2.60.40.1390:FF:000001">
    <property type="entry name" value="Myelin gene regulatory factor"/>
    <property type="match status" value="1"/>
</dbReference>
<keyword evidence="32" id="KW-1185">Reference proteome</keyword>
<feature type="region of interest" description="Disordered" evidence="27">
    <location>
        <begin position="78"/>
        <end position="109"/>
    </location>
</feature>
<feature type="DNA-binding region" description="NDT80" evidence="25">
    <location>
        <begin position="250"/>
        <end position="519"/>
    </location>
</feature>
<dbReference type="GO" id="GO:0043565">
    <property type="term" value="F:sequence-specific DNA binding"/>
    <property type="evidence" value="ECO:0007669"/>
    <property type="project" value="TreeGrafter"/>
</dbReference>
<dbReference type="PANTHER" id="PTHR13029:SF18">
    <property type="entry name" value="MYELIN REGULATORY FACTOR HOMOLOG 1"/>
    <property type="match status" value="1"/>
</dbReference>
<dbReference type="Pfam" id="PF05224">
    <property type="entry name" value="NDT80_PhoG"/>
    <property type="match status" value="1"/>
</dbReference>
<comment type="function">
    <text evidence="22">Constitutes a precursor of the transcription factor. Mediates the autocatalytic cleavage that releases the Myelin regulatory factor, N-terminal component that specifically activates transcription of central nervous system (CNS) myelin genes.</text>
</comment>
<evidence type="ECO:0000256" key="19">
    <source>
        <dbReference type="ARBA" id="ARBA00023180"/>
    </source>
</evidence>
<evidence type="ECO:0000256" key="16">
    <source>
        <dbReference type="ARBA" id="ARBA00023136"/>
    </source>
</evidence>
<comment type="function">
    <text evidence="21">Membrane-bound part that has no transcription factor activity and remains attached to the endoplasmic reticulum membrane following cleavage.</text>
</comment>
<keyword evidence="13" id="KW-0805">Transcription regulation</keyword>
<keyword evidence="20" id="KW-0539">Nucleus</keyword>
<evidence type="ECO:0000256" key="5">
    <source>
        <dbReference type="ARBA" id="ARBA00022490"/>
    </source>
</evidence>
<dbReference type="InterPro" id="IPR030392">
    <property type="entry name" value="S74_ICA"/>
</dbReference>
<evidence type="ECO:0000313" key="31">
    <source>
        <dbReference type="EMBL" id="KAJ8949188.1"/>
    </source>
</evidence>
<dbReference type="GO" id="GO:0030154">
    <property type="term" value="P:cell differentiation"/>
    <property type="evidence" value="ECO:0007669"/>
    <property type="project" value="UniProtKB-KW"/>
</dbReference>
<evidence type="ECO:0000256" key="22">
    <source>
        <dbReference type="ARBA" id="ARBA00060149"/>
    </source>
</evidence>
<keyword evidence="9" id="KW-0378">Hydrolase</keyword>
<comment type="caution">
    <text evidence="31">The sequence shown here is derived from an EMBL/GenBank/DDBJ whole genome shotgun (WGS) entry which is preliminary data.</text>
</comment>
<evidence type="ECO:0000256" key="12">
    <source>
        <dbReference type="ARBA" id="ARBA00022989"/>
    </source>
</evidence>
<evidence type="ECO:0000256" key="4">
    <source>
        <dbReference type="ARBA" id="ARBA00008221"/>
    </source>
</evidence>
<keyword evidence="18" id="KW-0804">Transcription</keyword>
<dbReference type="GO" id="GO:0005789">
    <property type="term" value="C:endoplasmic reticulum membrane"/>
    <property type="evidence" value="ECO:0007669"/>
    <property type="project" value="UniProtKB-SubCell"/>
</dbReference>
<evidence type="ECO:0000256" key="13">
    <source>
        <dbReference type="ARBA" id="ARBA00023015"/>
    </source>
</evidence>
<dbReference type="PROSITE" id="PS51517">
    <property type="entry name" value="NDT80"/>
    <property type="match status" value="1"/>
</dbReference>
<comment type="similarity">
    <text evidence="4">Belongs to the MRF family.</text>
</comment>
<evidence type="ECO:0000259" key="29">
    <source>
        <dbReference type="PROSITE" id="PS51517"/>
    </source>
</evidence>
<accession>A0AAV8YDC3</accession>
<gene>
    <name evidence="31" type="ORF">NQ318_021681</name>
</gene>
<dbReference type="AlphaFoldDB" id="A0AAV8YDC3"/>
<dbReference type="Proteomes" id="UP001162162">
    <property type="component" value="Unassembled WGS sequence"/>
</dbReference>
<evidence type="ECO:0000259" key="30">
    <source>
        <dbReference type="PROSITE" id="PS51688"/>
    </source>
</evidence>
<keyword evidence="14 26" id="KW-0175">Coiled coil</keyword>
<dbReference type="Pfam" id="PF13888">
    <property type="entry name" value="MRF_C2"/>
    <property type="match status" value="1"/>
</dbReference>
<dbReference type="GO" id="GO:0005634">
    <property type="term" value="C:nucleus"/>
    <property type="evidence" value="ECO:0007669"/>
    <property type="project" value="UniProtKB-SubCell"/>
</dbReference>
<feature type="compositionally biased region" description="Polar residues" evidence="27">
    <location>
        <begin position="295"/>
        <end position="306"/>
    </location>
</feature>
<evidence type="ECO:0000256" key="3">
    <source>
        <dbReference type="ARBA" id="ARBA00004496"/>
    </source>
</evidence>
<feature type="domain" description="NDT80" evidence="29">
    <location>
        <begin position="250"/>
        <end position="519"/>
    </location>
</feature>
<dbReference type="Gene3D" id="2.60.40.1390">
    <property type="entry name" value="NDT80 DNA-binding domain"/>
    <property type="match status" value="2"/>
</dbReference>
<evidence type="ECO:0000256" key="23">
    <source>
        <dbReference type="ARBA" id="ARBA00067854"/>
    </source>
</evidence>
<evidence type="ECO:0000256" key="27">
    <source>
        <dbReference type="SAM" id="MobiDB-lite"/>
    </source>
</evidence>
<keyword evidence="5" id="KW-0963">Cytoplasm</keyword>
<feature type="transmembrane region" description="Helical" evidence="28">
    <location>
        <begin position="736"/>
        <end position="761"/>
    </location>
</feature>
<feature type="region of interest" description="Disordered" evidence="27">
    <location>
        <begin position="276"/>
        <end position="306"/>
    </location>
</feature>
<evidence type="ECO:0000256" key="2">
    <source>
        <dbReference type="ARBA" id="ARBA00004389"/>
    </source>
</evidence>
<evidence type="ECO:0000256" key="14">
    <source>
        <dbReference type="ARBA" id="ARBA00023054"/>
    </source>
</evidence>
<evidence type="ECO:0000256" key="9">
    <source>
        <dbReference type="ARBA" id="ARBA00022801"/>
    </source>
</evidence>
<evidence type="ECO:0000256" key="17">
    <source>
        <dbReference type="ARBA" id="ARBA00023159"/>
    </source>
</evidence>
<dbReference type="InterPro" id="IPR037141">
    <property type="entry name" value="NDT80_DNA-bd_dom_sf"/>
</dbReference>
<dbReference type="GO" id="GO:0016540">
    <property type="term" value="P:protein autoprocessing"/>
    <property type="evidence" value="ECO:0007669"/>
    <property type="project" value="InterPro"/>
</dbReference>
<dbReference type="SUPFAM" id="SSF49417">
    <property type="entry name" value="p53-like transcription factors"/>
    <property type="match status" value="1"/>
</dbReference>
<evidence type="ECO:0000256" key="15">
    <source>
        <dbReference type="ARBA" id="ARBA00023125"/>
    </source>
</evidence>
<protein>
    <recommendedName>
        <fullName evidence="23">Myelin regulatory factor</fullName>
    </recommendedName>
    <alternativeName>
        <fullName evidence="24">Myelin gene regulatory factor</fullName>
    </alternativeName>
</protein>
<evidence type="ECO:0000256" key="24">
    <source>
        <dbReference type="ARBA" id="ARBA00075238"/>
    </source>
</evidence>
<evidence type="ECO:0000313" key="32">
    <source>
        <dbReference type="Proteomes" id="UP001162162"/>
    </source>
</evidence>
<dbReference type="GO" id="GO:0008233">
    <property type="term" value="F:peptidase activity"/>
    <property type="evidence" value="ECO:0007669"/>
    <property type="project" value="UniProtKB-KW"/>
</dbReference>
<evidence type="ECO:0000256" key="25">
    <source>
        <dbReference type="PROSITE-ProRule" id="PRU00850"/>
    </source>
</evidence>
<sequence>MGVDQELALKRSKESAFVVGRGADFVSGIDNEALDFSQLEDFINSEGSQGNSSYFGESLNSTPASGKLLNVIVENKRNTNGHSLPESPPDSSSEHPYSPQDGCEAPIPSTESIYTNLTQSIYKPAILSPILSDNLILGSHIVVTDQGSEPQLLDNGNILQDSRLLVGGDIRNSTILNSRIIQENLQSADGSILQDRMILAEANVTDNTRPILLSSTESPQNFDRNIYKNEDYDKSMVHLSYNHGIENLPRSSIDNNMCEQNLDTMQNVYTNLQNAPKKRKLSQDSPLVKSEPEHCSTSQLSPSEQLTTSIDEEYASSEACLSEPQYQCIRFNAFQQSNWHVLCDQNLSELPVPHYRVDADKGFNFSNADDAFVCQKKNHFQVTCHVQLLGDAQFVKTPDGLQKISSFHLHFYGVKHDCPTQTIRVEQSQSDRSKKPFHPVLVELVNSQVTKVTVGRLHFSETTSNNMRKKGKPNPEQRYFQLVVGLHAHTTNGNFPVVSHASQKIIVRASNPGQFESDVELCWQKGQTQAICSGWWDKDSVVHSGRVGINTDRPDESLVVHGNIKITGHIIQPSDIRAKKNIVECNTAEQLKNVQKLRVVRYEYEPALASQLSRGECTDTGVIAQEVAQVLPEAVRPAGNLILENGTSIDNFLVVNKERIFMENIGAVKELCKVTDNLETRIDQLEKINRRLNKLKRGDSLKSTSTINSSKLSYAHRCSKHHHSCHKEEELCSNKFIQIVIVVLVLIMAFCLAAITTLYLMEAARHSQHIQATIDGSHKNYVTKRPTKSSKLHTWAPTVAPHPTTSSYKEDEITRITIDSNIIPRPSYIIGRPMDCLSVDQHLERTDLCLIYCCPSPPRPPQELATFPFSEKKPPNSGRNKTGPLLNIEKNKIAKPFHSNDIDKQIRQKRDTYDITDEANSFDISEDQMFIIIIQGRHFNSTLTHKYKTLSNSHYNFSYNVPISKYMPDEFINLIFRSTQPNIKEIEFCFNDNKQNECPFPNMSYDEDKFRMRHKVNENLPNRLSSPQNIIFEVDMADFQSKVMTYRASIRQNVNTCKLSPTKLGLEFVEYNFNFFRNCDE</sequence>
<keyword evidence="17" id="KW-0010">Activator</keyword>
<evidence type="ECO:0000256" key="18">
    <source>
        <dbReference type="ARBA" id="ARBA00023163"/>
    </source>
</evidence>
<evidence type="ECO:0000256" key="1">
    <source>
        <dbReference type="ARBA" id="ARBA00004123"/>
    </source>
</evidence>
<keyword evidence="6" id="KW-0645">Protease</keyword>
<proteinExistence type="inferred from homology"/>
<dbReference type="PROSITE" id="PS51688">
    <property type="entry name" value="ICA"/>
    <property type="match status" value="1"/>
</dbReference>
<evidence type="ECO:0000256" key="6">
    <source>
        <dbReference type="ARBA" id="ARBA00022670"/>
    </source>
</evidence>
<evidence type="ECO:0000256" key="7">
    <source>
        <dbReference type="ARBA" id="ARBA00022692"/>
    </source>
</evidence>
<dbReference type="Pfam" id="PF13887">
    <property type="entry name" value="MYRF_ICA"/>
    <property type="match status" value="1"/>
</dbReference>
<feature type="domain" description="Peptidase S74" evidence="30">
    <location>
        <begin position="574"/>
        <end position="682"/>
    </location>
</feature>
<dbReference type="GO" id="GO:0045893">
    <property type="term" value="P:positive regulation of DNA-templated transcription"/>
    <property type="evidence" value="ECO:0007669"/>
    <property type="project" value="TreeGrafter"/>
</dbReference>
<evidence type="ECO:0000256" key="20">
    <source>
        <dbReference type="ARBA" id="ARBA00023242"/>
    </source>
</evidence>
<evidence type="ECO:0000256" key="28">
    <source>
        <dbReference type="SAM" id="Phobius"/>
    </source>
</evidence>
<reference evidence="31" key="1">
    <citation type="journal article" date="2023" name="Insect Mol. Biol.">
        <title>Genome sequencing provides insights into the evolution of gene families encoding plant cell wall-degrading enzymes in longhorned beetles.</title>
        <authorList>
            <person name="Shin N.R."/>
            <person name="Okamura Y."/>
            <person name="Kirsch R."/>
            <person name="Pauchet Y."/>
        </authorList>
    </citation>
    <scope>NUCLEOTIDE SEQUENCE</scope>
    <source>
        <strain evidence="31">AMC_N1</strain>
    </source>
</reference>
<feature type="coiled-coil region" evidence="26">
    <location>
        <begin position="668"/>
        <end position="695"/>
    </location>
</feature>
<evidence type="ECO:0000256" key="21">
    <source>
        <dbReference type="ARBA" id="ARBA00057438"/>
    </source>
</evidence>
<dbReference type="InterPro" id="IPR008967">
    <property type="entry name" value="p53-like_TF_DNA-bd_sf"/>
</dbReference>
<evidence type="ECO:0000256" key="8">
    <source>
        <dbReference type="ARBA" id="ARBA00022782"/>
    </source>
</evidence>